<proteinExistence type="predicted"/>
<protein>
    <submittedName>
        <fullName evidence="1">Uncharacterized protein</fullName>
    </submittedName>
</protein>
<comment type="caution">
    <text evidence="1">The sequence shown here is derived from an EMBL/GenBank/DDBJ whole genome shotgun (WGS) entry which is preliminary data.</text>
</comment>
<evidence type="ECO:0000313" key="2">
    <source>
        <dbReference type="Proteomes" id="UP000019241"/>
    </source>
</evidence>
<dbReference type="Proteomes" id="UP000019241">
    <property type="component" value="Unassembled WGS sequence"/>
</dbReference>
<reference evidence="1 2" key="1">
    <citation type="submission" date="2012-12" db="EMBL/GenBank/DDBJ databases">
        <title>Novel taxa of Listeriaceae from agricultural environments in the United States.</title>
        <authorList>
            <person name="den Bakker H.C."/>
            <person name="Allred A."/>
            <person name="Warchocki S."/>
            <person name="Wright E.M."/>
            <person name="Burrell A."/>
            <person name="Nightingale K.K."/>
            <person name="Kephart D."/>
            <person name="Wiedmann M."/>
        </authorList>
    </citation>
    <scope>NUCLEOTIDE SEQUENCE [LARGE SCALE GENOMIC DNA]</scope>
    <source>
        <strain evidence="1 2">FSL S10-1203</strain>
    </source>
</reference>
<organism evidence="1 2">
    <name type="scientific">Listeria fleischmannii FSL S10-1203</name>
    <dbReference type="NCBI Taxonomy" id="1265822"/>
    <lineage>
        <taxon>Bacteria</taxon>
        <taxon>Bacillati</taxon>
        <taxon>Bacillota</taxon>
        <taxon>Bacilli</taxon>
        <taxon>Bacillales</taxon>
        <taxon>Listeriaceae</taxon>
        <taxon>Listeria</taxon>
    </lineage>
</organism>
<dbReference type="PATRIC" id="fig|1265822.4.peg.1782"/>
<dbReference type="EMBL" id="AODM01000030">
    <property type="protein sequence ID" value="EUJ56604.1"/>
    <property type="molecule type" value="Genomic_DNA"/>
</dbReference>
<dbReference type="AlphaFoldDB" id="W7DF15"/>
<sequence>MTLTIKDLENLNEDDFVQGYDQERGRNYMIVYFDE</sequence>
<accession>W7DF15</accession>
<gene>
    <name evidence="1" type="ORF">MCOL2_08751</name>
</gene>
<evidence type="ECO:0000313" key="1">
    <source>
        <dbReference type="EMBL" id="EUJ56604.1"/>
    </source>
</evidence>
<name>W7DF15_9LIST</name>